<evidence type="ECO:0000313" key="2">
    <source>
        <dbReference type="Proteomes" id="UP000229449"/>
    </source>
</evidence>
<comment type="caution">
    <text evidence="1">The sequence shown here is derived from an EMBL/GenBank/DDBJ whole genome shotgun (WGS) entry which is preliminary data.</text>
</comment>
<reference evidence="2" key="1">
    <citation type="submission" date="2017-09" db="EMBL/GenBank/DDBJ databases">
        <title>Depth-based differentiation of microbial function through sediment-hosted aquifers and enrichment of novel symbionts in the deep terrestrial subsurface.</title>
        <authorList>
            <person name="Probst A.J."/>
            <person name="Ladd B."/>
            <person name="Jarett J.K."/>
            <person name="Geller-Mcgrath D.E."/>
            <person name="Sieber C.M.K."/>
            <person name="Emerson J.B."/>
            <person name="Anantharaman K."/>
            <person name="Thomas B.C."/>
            <person name="Malmstrom R."/>
            <person name="Stieglmeier M."/>
            <person name="Klingl A."/>
            <person name="Woyke T."/>
            <person name="Ryan C.M."/>
            <person name="Banfield J.F."/>
        </authorList>
    </citation>
    <scope>NUCLEOTIDE SEQUENCE [LARGE SCALE GENOMIC DNA]</scope>
</reference>
<name>A0A2M7RAI9_9BACT</name>
<proteinExistence type="predicted"/>
<evidence type="ECO:0000313" key="1">
    <source>
        <dbReference type="EMBL" id="PIY93567.1"/>
    </source>
</evidence>
<feature type="non-terminal residue" evidence="1">
    <location>
        <position position="1"/>
    </location>
</feature>
<dbReference type="EMBL" id="PFMA01000027">
    <property type="protein sequence ID" value="PIY93567.1"/>
    <property type="molecule type" value="Genomic_DNA"/>
</dbReference>
<organism evidence="1 2">
    <name type="scientific">Candidatus Magasanikbacteria bacterium CG_4_10_14_0_8_um_filter_32_14</name>
    <dbReference type="NCBI Taxonomy" id="1974640"/>
    <lineage>
        <taxon>Bacteria</taxon>
        <taxon>Candidatus Magasanikiibacteriota</taxon>
    </lineage>
</organism>
<dbReference type="AlphaFoldDB" id="A0A2M7RAI9"/>
<gene>
    <name evidence="1" type="ORF">COY69_00975</name>
</gene>
<sequence>HILKANQLLKEHYSKLKKEFDLALKQISQYIPVQDVDILVLEGKPDDGGSVYSTIKNNNFELGPKK</sequence>
<protein>
    <submittedName>
        <fullName evidence="1">Uncharacterized protein</fullName>
    </submittedName>
</protein>
<accession>A0A2M7RAI9</accession>
<dbReference type="Proteomes" id="UP000229449">
    <property type="component" value="Unassembled WGS sequence"/>
</dbReference>